<evidence type="ECO:0000259" key="1">
    <source>
        <dbReference type="Pfam" id="PF04961"/>
    </source>
</evidence>
<name>A0A1H7LHK1_9FIRM</name>
<dbReference type="InterPro" id="IPR007044">
    <property type="entry name" value="Cyclodeamin/CycHdrlase"/>
</dbReference>
<feature type="domain" description="Cyclodeaminase/cyclohydrolase" evidence="1">
    <location>
        <begin position="7"/>
        <end position="183"/>
    </location>
</feature>
<gene>
    <name evidence="2" type="ORF">SAMN02910377_02365</name>
</gene>
<dbReference type="Proteomes" id="UP000182321">
    <property type="component" value="Unassembled WGS sequence"/>
</dbReference>
<reference evidence="3" key="1">
    <citation type="submission" date="2016-10" db="EMBL/GenBank/DDBJ databases">
        <authorList>
            <person name="Varghese N."/>
            <person name="Submissions S."/>
        </authorList>
    </citation>
    <scope>NUCLEOTIDE SEQUENCE [LARGE SCALE GENOMIC DNA]</scope>
    <source>
        <strain evidence="3">ACV-9</strain>
    </source>
</reference>
<dbReference type="Gene3D" id="1.20.120.680">
    <property type="entry name" value="Formiminotetrahydrofolate cyclodeaminase monomer, up-and-down helical bundle"/>
    <property type="match status" value="1"/>
</dbReference>
<dbReference type="AlphaFoldDB" id="A0A1H7LHK1"/>
<protein>
    <submittedName>
        <fullName evidence="2">Formiminotetrahydrofolate cyclodeaminase</fullName>
    </submittedName>
</protein>
<keyword evidence="3" id="KW-1185">Reference proteome</keyword>
<organism evidence="2 3">
    <name type="scientific">Pseudobutyrivibrio ruminis</name>
    <dbReference type="NCBI Taxonomy" id="46206"/>
    <lineage>
        <taxon>Bacteria</taxon>
        <taxon>Bacillati</taxon>
        <taxon>Bacillota</taxon>
        <taxon>Clostridia</taxon>
        <taxon>Lachnospirales</taxon>
        <taxon>Lachnospiraceae</taxon>
        <taxon>Pseudobutyrivibrio</taxon>
    </lineage>
</organism>
<evidence type="ECO:0000313" key="2">
    <source>
        <dbReference type="EMBL" id="SEK98421.1"/>
    </source>
</evidence>
<dbReference type="EMBL" id="FNZX01000016">
    <property type="protein sequence ID" value="SEK98421.1"/>
    <property type="molecule type" value="Genomic_DNA"/>
</dbReference>
<sequence>MSLTNSTLQEFTEKLASKTSVPGGGGASAMVASIGIALGDMVGEFTIGKKKYADVEPEIKDLMEKAQDIRVKLLKCIDDDAIAFEPLSKAYSIPKEDPTRDETMEKCLKDAAQVPFQILQLACEAVDLQREFADKGSVLMISDAATGVAMLQGAIKGAAVNVKINTKSMKDRDYATDLDAKVAALVDEYVSKADEIYKSVMERL</sequence>
<dbReference type="InterPro" id="IPR036178">
    <property type="entry name" value="Formintransfe-cycloase-like_sf"/>
</dbReference>
<evidence type="ECO:0000313" key="3">
    <source>
        <dbReference type="Proteomes" id="UP000182321"/>
    </source>
</evidence>
<proteinExistence type="predicted"/>
<dbReference type="GO" id="GO:0003824">
    <property type="term" value="F:catalytic activity"/>
    <property type="evidence" value="ECO:0007669"/>
    <property type="project" value="InterPro"/>
</dbReference>
<dbReference type="SUPFAM" id="SSF101262">
    <property type="entry name" value="Methenyltetrahydrofolate cyclohydrolase-like"/>
    <property type="match status" value="1"/>
</dbReference>
<dbReference type="Pfam" id="PF04961">
    <property type="entry name" value="FTCD_C"/>
    <property type="match status" value="1"/>
</dbReference>
<dbReference type="RefSeq" id="WP_074792016.1">
    <property type="nucleotide sequence ID" value="NZ_FNZX01000016.1"/>
</dbReference>
<accession>A0A1H7LHK1</accession>